<gene>
    <name evidence="2" type="ORF">DFH08DRAFT_838049</name>
</gene>
<dbReference type="InterPro" id="IPR015943">
    <property type="entry name" value="WD40/YVTN_repeat-like_dom_sf"/>
</dbReference>
<feature type="transmembrane region" description="Helical" evidence="1">
    <location>
        <begin position="323"/>
        <end position="345"/>
    </location>
</feature>
<keyword evidence="1" id="KW-0472">Membrane</keyword>
<keyword evidence="3" id="KW-1185">Reference proteome</keyword>
<evidence type="ECO:0000313" key="2">
    <source>
        <dbReference type="EMBL" id="KAJ7364001.1"/>
    </source>
</evidence>
<dbReference type="EMBL" id="JARIHO010000003">
    <property type="protein sequence ID" value="KAJ7364001.1"/>
    <property type="molecule type" value="Genomic_DNA"/>
</dbReference>
<dbReference type="Gene3D" id="2.130.10.10">
    <property type="entry name" value="YVTN repeat-like/Quinoprotein amine dehydrogenase"/>
    <property type="match status" value="1"/>
</dbReference>
<dbReference type="SUPFAM" id="SSF50978">
    <property type="entry name" value="WD40 repeat-like"/>
    <property type="match status" value="1"/>
</dbReference>
<feature type="transmembrane region" description="Helical" evidence="1">
    <location>
        <begin position="295"/>
        <end position="317"/>
    </location>
</feature>
<evidence type="ECO:0000256" key="1">
    <source>
        <dbReference type="SAM" id="Phobius"/>
    </source>
</evidence>
<reference evidence="2" key="1">
    <citation type="submission" date="2023-03" db="EMBL/GenBank/DDBJ databases">
        <title>Massive genome expansion in bonnet fungi (Mycena s.s.) driven by repeated elements and novel gene families across ecological guilds.</title>
        <authorList>
            <consortium name="Lawrence Berkeley National Laboratory"/>
            <person name="Harder C.B."/>
            <person name="Miyauchi S."/>
            <person name="Viragh M."/>
            <person name="Kuo A."/>
            <person name="Thoen E."/>
            <person name="Andreopoulos B."/>
            <person name="Lu D."/>
            <person name="Skrede I."/>
            <person name="Drula E."/>
            <person name="Henrissat B."/>
            <person name="Morin E."/>
            <person name="Kohler A."/>
            <person name="Barry K."/>
            <person name="LaButti K."/>
            <person name="Morin E."/>
            <person name="Salamov A."/>
            <person name="Lipzen A."/>
            <person name="Mereny Z."/>
            <person name="Hegedus B."/>
            <person name="Baldrian P."/>
            <person name="Stursova M."/>
            <person name="Weitz H."/>
            <person name="Taylor A."/>
            <person name="Grigoriev I.V."/>
            <person name="Nagy L.G."/>
            <person name="Martin F."/>
            <person name="Kauserud H."/>
        </authorList>
    </citation>
    <scope>NUCLEOTIDE SEQUENCE</scope>
    <source>
        <strain evidence="2">CBHHK002</strain>
    </source>
</reference>
<comment type="caution">
    <text evidence="2">The sequence shown here is derived from an EMBL/GenBank/DDBJ whole genome shotgun (WGS) entry which is preliminary data.</text>
</comment>
<dbReference type="InterPro" id="IPR036322">
    <property type="entry name" value="WD40_repeat_dom_sf"/>
</dbReference>
<accession>A0AAD7AN87</accession>
<sequence>MDSIDGENHHSPTVSSFSSVDARHLSFYRDDEGRSFNDLLYDLKLNCEKLERQLEIFASSVRQLGSSLGLYKGSRQFQQQLSNVRLLLEDESQVELLVNGTSKTSSYPAETWVHGDLKRLVNSLALFSTAWDDYPEFIDNDRRHYLVALEQNLLVWLNILGCYENSPELLRCVRELLFDTVLELDHVTRRLADFIETGVQEISFAQKHSTQILWNTATIATFFSAVTVTTIQYSYLNVQSRLEISVNTLWFSSLVLSVSSAINSLLAMTWRQAIYSTPQRRVPWWVRVWFKQTPIILLSISVLSFLAGLLCFVYLSQNQFTKIVVSALTAIVAIGLGAISVWFAWERWDFSRLRRKLWLHEEHENTEINWQMLVYDYIVGIIWRSTSTALPTRSPSRRHRMPIQTPGSVLRHQSFVGQLDTSGNSHERVPRGGNDRALLNIPTPTAAYSDTVFPEFALQWTVSLGRNEHVFRHVQFSSKGTWLAACTKSICYIYQVKPQITVHQGLKHQFGQIRQLEWSPDEKHLLIRVSGGIELWEVKENNLENRQKEWMGNIIRKVQWINNKSFLVSMEDGLIQFKIRDNGHLSPDRTIPFETGLHTFAVVPPGDCVLVVAGHKSRVHEDIRFPRRTVRSVMNYDLRTGKLLYSFPLLHDVRWINVSSDGNHVILGFGNQQTPELWSSKGHDDDSSARICFKHRFTTSSGKDRFRGPPHFVGSRDEFVACVTSVDSIQIWDRDDNRIIGSLPMSSRPNQHHERRAAAIPVLTWHPGEAMFASAVAETLNVWVPGARAE</sequence>
<organism evidence="2 3">
    <name type="scientific">Mycena albidolilacea</name>
    <dbReference type="NCBI Taxonomy" id="1033008"/>
    <lineage>
        <taxon>Eukaryota</taxon>
        <taxon>Fungi</taxon>
        <taxon>Dikarya</taxon>
        <taxon>Basidiomycota</taxon>
        <taxon>Agaricomycotina</taxon>
        <taxon>Agaricomycetes</taxon>
        <taxon>Agaricomycetidae</taxon>
        <taxon>Agaricales</taxon>
        <taxon>Marasmiineae</taxon>
        <taxon>Mycenaceae</taxon>
        <taxon>Mycena</taxon>
    </lineage>
</organism>
<dbReference type="AlphaFoldDB" id="A0AAD7AN87"/>
<protein>
    <submittedName>
        <fullName evidence="2">WD40-repeat-containing domain protein</fullName>
    </submittedName>
</protein>
<feature type="transmembrane region" description="Helical" evidence="1">
    <location>
        <begin position="248"/>
        <end position="274"/>
    </location>
</feature>
<evidence type="ECO:0000313" key="3">
    <source>
        <dbReference type="Proteomes" id="UP001218218"/>
    </source>
</evidence>
<name>A0AAD7AN87_9AGAR</name>
<keyword evidence="1" id="KW-1133">Transmembrane helix</keyword>
<keyword evidence="1" id="KW-0812">Transmembrane</keyword>
<dbReference type="Proteomes" id="UP001218218">
    <property type="component" value="Unassembled WGS sequence"/>
</dbReference>
<proteinExistence type="predicted"/>
<feature type="transmembrane region" description="Helical" evidence="1">
    <location>
        <begin position="212"/>
        <end position="236"/>
    </location>
</feature>